<reference evidence="2 3" key="1">
    <citation type="submission" date="2014-06" db="EMBL/GenBank/DDBJ databases">
        <title>Evolutionary Origins and Diversification of the Mycorrhizal Mutualists.</title>
        <authorList>
            <consortium name="DOE Joint Genome Institute"/>
            <consortium name="Mycorrhizal Genomics Consortium"/>
            <person name="Kohler A."/>
            <person name="Kuo A."/>
            <person name="Nagy L.G."/>
            <person name="Floudas D."/>
            <person name="Copeland A."/>
            <person name="Barry K.W."/>
            <person name="Cichocki N."/>
            <person name="Veneault-Fourrey C."/>
            <person name="LaButti K."/>
            <person name="Lindquist E.A."/>
            <person name="Lipzen A."/>
            <person name="Lundell T."/>
            <person name="Morin E."/>
            <person name="Murat C."/>
            <person name="Riley R."/>
            <person name="Ohm R."/>
            <person name="Sun H."/>
            <person name="Tunlid A."/>
            <person name="Henrissat B."/>
            <person name="Grigoriev I.V."/>
            <person name="Hibbett D.S."/>
            <person name="Martin F."/>
        </authorList>
    </citation>
    <scope>NUCLEOTIDE SEQUENCE [LARGE SCALE GENOMIC DNA]</scope>
    <source>
        <strain evidence="2 3">SS14</strain>
    </source>
</reference>
<protein>
    <submittedName>
        <fullName evidence="2">Uncharacterized protein</fullName>
    </submittedName>
</protein>
<evidence type="ECO:0000313" key="2">
    <source>
        <dbReference type="EMBL" id="KIJ31641.1"/>
    </source>
</evidence>
<dbReference type="HOGENOM" id="CLU_036231_0_0_1"/>
<dbReference type="OrthoDB" id="3271141at2759"/>
<dbReference type="EMBL" id="KN837239">
    <property type="protein sequence ID" value="KIJ31641.1"/>
    <property type="molecule type" value="Genomic_DNA"/>
</dbReference>
<gene>
    <name evidence="2" type="ORF">M422DRAFT_53308</name>
</gene>
<evidence type="ECO:0000256" key="1">
    <source>
        <dbReference type="SAM" id="MobiDB-lite"/>
    </source>
</evidence>
<dbReference type="AlphaFoldDB" id="A0A0C9V263"/>
<feature type="region of interest" description="Disordered" evidence="1">
    <location>
        <begin position="1"/>
        <end position="88"/>
    </location>
</feature>
<proteinExistence type="predicted"/>
<dbReference type="Proteomes" id="UP000054279">
    <property type="component" value="Unassembled WGS sequence"/>
</dbReference>
<evidence type="ECO:0000313" key="3">
    <source>
        <dbReference type="Proteomes" id="UP000054279"/>
    </source>
</evidence>
<sequence>MNRPHLAPGVQALQSQIGQQLNTNIEKQTTSGPPPQQSQATQMTAPTSPGDVEMPSRAPGRSPFKSYTDTSDSRGATNLNETTSHLTPETISALQTTADAIVNKASERILSQVKELLENSLPGPKGRNRTPVEERVPKTEGKKLINHQTLLPPPSELSEEEITMHATSLSAGPMGQNFRLHWTGANERGWNHTASYIFANEFIKCCKEGHYAVQSFPMWATKRHDIVALFRSKIPNLKTERKYILQMSSTSAEIRMQTEIKLEKMKKVKHHCACCDELLSLRIRIIKAHPELPIEWISILEEPGVDGMSSDESDTGSLLTHPTFSRIHKICRATALDKFVHIVDGYHDLPNVLGQHPHHGGNSRLIRKGNHPTLINNKPIPDYPETFYNKKYLIKFPRTLEICRASNAWSINMPIPVRDYFGVSEFQ</sequence>
<organism evidence="2 3">
    <name type="scientific">Sphaerobolus stellatus (strain SS14)</name>
    <dbReference type="NCBI Taxonomy" id="990650"/>
    <lineage>
        <taxon>Eukaryota</taxon>
        <taxon>Fungi</taxon>
        <taxon>Dikarya</taxon>
        <taxon>Basidiomycota</taxon>
        <taxon>Agaricomycotina</taxon>
        <taxon>Agaricomycetes</taxon>
        <taxon>Phallomycetidae</taxon>
        <taxon>Geastrales</taxon>
        <taxon>Sphaerobolaceae</taxon>
        <taxon>Sphaerobolus</taxon>
    </lineage>
</organism>
<keyword evidence="3" id="KW-1185">Reference proteome</keyword>
<feature type="compositionally biased region" description="Polar residues" evidence="1">
    <location>
        <begin position="65"/>
        <end position="88"/>
    </location>
</feature>
<name>A0A0C9V263_SPHS4</name>
<accession>A0A0C9V263</accession>
<feature type="compositionally biased region" description="Polar residues" evidence="1">
    <location>
        <begin position="12"/>
        <end position="27"/>
    </location>
</feature>